<dbReference type="GO" id="GO:0000785">
    <property type="term" value="C:chromatin"/>
    <property type="evidence" value="ECO:0007669"/>
    <property type="project" value="TreeGrafter"/>
</dbReference>
<name>A0A4Z2EC80_9TELE</name>
<dbReference type="GO" id="GO:0000981">
    <property type="term" value="F:DNA-binding transcription factor activity, RNA polymerase II-specific"/>
    <property type="evidence" value="ECO:0007669"/>
    <property type="project" value="TreeGrafter"/>
</dbReference>
<evidence type="ECO:0000256" key="1">
    <source>
        <dbReference type="ARBA" id="ARBA00004123"/>
    </source>
</evidence>
<keyword evidence="11" id="KW-1185">Reference proteome</keyword>
<dbReference type="InterPro" id="IPR009071">
    <property type="entry name" value="HMG_box_dom"/>
</dbReference>
<evidence type="ECO:0000256" key="5">
    <source>
        <dbReference type="ARBA" id="ARBA00023125"/>
    </source>
</evidence>
<keyword evidence="4" id="KW-0805">Transcription regulation</keyword>
<sequence length="126" mass="14644">MCWFWLQWHALTREEQAKYYELARKERQLHMQLYPTWSARDNYGRMAAGPHGRMVTWSQGRMVTWPHGHMVTGPHGHRAAWSQGRMAAERMAATAPKHPSALHSAVIRTPSSHQSSEYRFKGALYL</sequence>
<evidence type="ECO:0000259" key="9">
    <source>
        <dbReference type="Pfam" id="PF00505"/>
    </source>
</evidence>
<dbReference type="Gene3D" id="1.10.30.10">
    <property type="entry name" value="High mobility group box domain"/>
    <property type="match status" value="1"/>
</dbReference>
<evidence type="ECO:0000256" key="6">
    <source>
        <dbReference type="ARBA" id="ARBA00023159"/>
    </source>
</evidence>
<evidence type="ECO:0000256" key="8">
    <source>
        <dbReference type="ARBA" id="ARBA00023242"/>
    </source>
</evidence>
<accession>A0A4Z2EC80</accession>
<comment type="caution">
    <text evidence="10">The sequence shown here is derived from an EMBL/GenBank/DDBJ whole genome shotgun (WGS) entry which is preliminary data.</text>
</comment>
<comment type="similarity">
    <text evidence="2">Belongs to the TCF/LEF family.</text>
</comment>
<dbReference type="PANTHER" id="PTHR10373">
    <property type="entry name" value="TRANSCRIPTION FACTOR 7 FAMILY MEMBER"/>
    <property type="match status" value="1"/>
</dbReference>
<dbReference type="Pfam" id="PF00505">
    <property type="entry name" value="HMG_box"/>
    <property type="match status" value="1"/>
</dbReference>
<dbReference type="Proteomes" id="UP000314294">
    <property type="component" value="Unassembled WGS sequence"/>
</dbReference>
<evidence type="ECO:0000256" key="4">
    <source>
        <dbReference type="ARBA" id="ARBA00023015"/>
    </source>
</evidence>
<keyword evidence="8" id="KW-0539">Nucleus</keyword>
<dbReference type="InterPro" id="IPR024940">
    <property type="entry name" value="TCF/LEF"/>
</dbReference>
<dbReference type="SUPFAM" id="SSF47095">
    <property type="entry name" value="HMG-box"/>
    <property type="match status" value="1"/>
</dbReference>
<comment type="subcellular location">
    <subcellularLocation>
        <location evidence="1">Nucleus</location>
    </subcellularLocation>
</comment>
<keyword evidence="5" id="KW-0238">DNA-binding</keyword>
<dbReference type="GO" id="GO:0060070">
    <property type="term" value="P:canonical Wnt signaling pathway"/>
    <property type="evidence" value="ECO:0007669"/>
    <property type="project" value="TreeGrafter"/>
</dbReference>
<dbReference type="GO" id="GO:0000978">
    <property type="term" value="F:RNA polymerase II cis-regulatory region sequence-specific DNA binding"/>
    <property type="evidence" value="ECO:0007669"/>
    <property type="project" value="TreeGrafter"/>
</dbReference>
<keyword evidence="7" id="KW-0804">Transcription</keyword>
<dbReference type="EMBL" id="SRLO01010212">
    <property type="protein sequence ID" value="TNN26456.1"/>
    <property type="molecule type" value="Genomic_DNA"/>
</dbReference>
<dbReference type="PANTHER" id="PTHR10373:SF33">
    <property type="entry name" value="TRANSCRIPTION FACTOR 7"/>
    <property type="match status" value="1"/>
</dbReference>
<proteinExistence type="inferred from homology"/>
<protein>
    <submittedName>
        <fullName evidence="10">Transcription factor 7</fullName>
    </submittedName>
</protein>
<evidence type="ECO:0000256" key="3">
    <source>
        <dbReference type="ARBA" id="ARBA00022687"/>
    </source>
</evidence>
<evidence type="ECO:0000256" key="7">
    <source>
        <dbReference type="ARBA" id="ARBA00023163"/>
    </source>
</evidence>
<organism evidence="10 11">
    <name type="scientific">Liparis tanakae</name>
    <name type="common">Tanaka's snailfish</name>
    <dbReference type="NCBI Taxonomy" id="230148"/>
    <lineage>
        <taxon>Eukaryota</taxon>
        <taxon>Metazoa</taxon>
        <taxon>Chordata</taxon>
        <taxon>Craniata</taxon>
        <taxon>Vertebrata</taxon>
        <taxon>Euteleostomi</taxon>
        <taxon>Actinopterygii</taxon>
        <taxon>Neopterygii</taxon>
        <taxon>Teleostei</taxon>
        <taxon>Neoteleostei</taxon>
        <taxon>Acanthomorphata</taxon>
        <taxon>Eupercaria</taxon>
        <taxon>Perciformes</taxon>
        <taxon>Cottioidei</taxon>
        <taxon>Cottales</taxon>
        <taxon>Liparidae</taxon>
        <taxon>Liparis</taxon>
    </lineage>
</organism>
<keyword evidence="3" id="KW-0879">Wnt signaling pathway</keyword>
<keyword evidence="6" id="KW-0010">Activator</keyword>
<dbReference type="GO" id="GO:1990907">
    <property type="term" value="C:beta-catenin-TCF complex"/>
    <property type="evidence" value="ECO:0007669"/>
    <property type="project" value="TreeGrafter"/>
</dbReference>
<reference evidence="10 11" key="1">
    <citation type="submission" date="2019-03" db="EMBL/GenBank/DDBJ databases">
        <title>First draft genome of Liparis tanakae, snailfish: a comprehensive survey of snailfish specific genes.</title>
        <authorList>
            <person name="Kim W."/>
            <person name="Song I."/>
            <person name="Jeong J.-H."/>
            <person name="Kim D."/>
            <person name="Kim S."/>
            <person name="Ryu S."/>
            <person name="Song J.Y."/>
            <person name="Lee S.K."/>
        </authorList>
    </citation>
    <scope>NUCLEOTIDE SEQUENCE [LARGE SCALE GENOMIC DNA]</scope>
    <source>
        <tissue evidence="10">Muscle</tissue>
    </source>
</reference>
<gene>
    <name evidence="10" type="primary">TCF7_1</name>
    <name evidence="10" type="ORF">EYF80_063407</name>
</gene>
<feature type="domain" description="HMG box" evidence="9">
    <location>
        <begin position="7"/>
        <end position="38"/>
    </location>
</feature>
<dbReference type="InterPro" id="IPR036910">
    <property type="entry name" value="HMG_box_dom_sf"/>
</dbReference>
<evidence type="ECO:0000313" key="10">
    <source>
        <dbReference type="EMBL" id="TNN26456.1"/>
    </source>
</evidence>
<evidence type="ECO:0000313" key="11">
    <source>
        <dbReference type="Proteomes" id="UP000314294"/>
    </source>
</evidence>
<evidence type="ECO:0000256" key="2">
    <source>
        <dbReference type="ARBA" id="ARBA00006569"/>
    </source>
</evidence>
<dbReference type="OrthoDB" id="2307332at2759"/>
<dbReference type="AlphaFoldDB" id="A0A4Z2EC80"/>